<dbReference type="Pfam" id="PF01549">
    <property type="entry name" value="ShK"/>
    <property type="match status" value="4"/>
</dbReference>
<feature type="domain" description="ShKT" evidence="2">
    <location>
        <begin position="158"/>
        <end position="194"/>
    </location>
</feature>
<reference evidence="3" key="1">
    <citation type="submission" date="2007-10" db="EMBL/GenBank/DDBJ databases">
        <authorList>
            <person name="Ren H.-L."/>
            <person name="Wang K.-J."/>
            <person name="Xu D.-D."/>
            <person name="Cai L."/>
            <person name="Lin Z.-Y."/>
            <person name="Yang M."/>
            <person name="Qiao K."/>
            <person name="Zhang N."/>
        </authorList>
    </citation>
    <scope>NUCLEOTIDE SEQUENCE</scope>
</reference>
<dbReference type="InterPro" id="IPR003582">
    <property type="entry name" value="ShKT_dom"/>
</dbReference>
<accession>B3TK73</accession>
<feature type="disulfide bond" evidence="1">
    <location>
        <begin position="98"/>
        <end position="132"/>
    </location>
</feature>
<dbReference type="PANTHER" id="PTHR21724:SF109">
    <property type="entry name" value="SHKT DOMAIN-CONTAINING PROTEIN"/>
    <property type="match status" value="1"/>
</dbReference>
<dbReference type="EMBL" id="EU244386">
    <property type="protein sequence ID" value="ABY87402.1"/>
    <property type="molecule type" value="mRNA"/>
</dbReference>
<feature type="domain" description="ShKT" evidence="2">
    <location>
        <begin position="1"/>
        <end position="34"/>
    </location>
</feature>
<dbReference type="PANTHER" id="PTHR21724">
    <property type="entry name" value="SHKT DOMAIN-CONTAINING PROTEIN"/>
    <property type="match status" value="1"/>
</dbReference>
<dbReference type="SMART" id="SM00254">
    <property type="entry name" value="ShKT"/>
    <property type="match status" value="4"/>
</dbReference>
<protein>
    <submittedName>
        <fullName evidence="3">Astacin-like protein-like protein</fullName>
    </submittedName>
</protein>
<feature type="non-terminal residue" evidence="3">
    <location>
        <position position="1"/>
    </location>
</feature>
<evidence type="ECO:0000259" key="2">
    <source>
        <dbReference type="PROSITE" id="PS51670"/>
    </source>
</evidence>
<evidence type="ECO:0000256" key="1">
    <source>
        <dbReference type="PROSITE-ProRule" id="PRU01005"/>
    </source>
</evidence>
<sequence length="239" mass="25961">YSDSNKCDNWAADGECKINPAWMFINCRKSCQTCDQTPPVTDETDDSCKDIHSNKQQCVDWAQSGECQANPSWMLLNCKKSCGVCGGGSVVTKAPVKCLDTNAECPSWAETGECLKNPGWMLKNCRVSCEVCVPDSVSTPNPVTPDLTHPTVGPQVPCNNLHDDSECGLWASTGHCEVNPSWMHYNCRKACRVCIEVTSSPPVKPDCTCRNSGSPVLRPSTITLLMLAALLVALTSKQQ</sequence>
<dbReference type="Gene3D" id="1.10.10.1940">
    <property type="match status" value="1"/>
</dbReference>
<reference evidence="3" key="2">
    <citation type="journal article" date="2008" name="Dev. Comp. Immunol.">
        <title>Identification of the up-regulated expression genes in hemocytes of variously colored abalone (Haliotis diversicolor Reeve, 1846) challenged with bacteria.</title>
        <authorList>
            <person name="Wang K.J."/>
            <person name="Ren H.L."/>
            <person name="Xu D.D."/>
            <person name="Cai L."/>
            <person name="Yang M."/>
        </authorList>
    </citation>
    <scope>NUCLEOTIDE SEQUENCE</scope>
</reference>
<dbReference type="AlphaFoldDB" id="B3TK73"/>
<organism evidence="3">
    <name type="scientific">Haliotis diversicolor</name>
    <name type="common">Abalone</name>
    <name type="synonym">Sulculus diversicolor</name>
    <dbReference type="NCBI Taxonomy" id="36095"/>
    <lineage>
        <taxon>Eukaryota</taxon>
        <taxon>Metazoa</taxon>
        <taxon>Spiralia</taxon>
        <taxon>Lophotrochozoa</taxon>
        <taxon>Mollusca</taxon>
        <taxon>Gastropoda</taxon>
        <taxon>Vetigastropoda</taxon>
        <taxon>Lepetellida</taxon>
        <taxon>Haliotoidea</taxon>
        <taxon>Haliotidae</taxon>
        <taxon>Haliotis</taxon>
    </lineage>
</organism>
<proteinExistence type="evidence at transcript level"/>
<feature type="domain" description="ShKT" evidence="2">
    <location>
        <begin position="98"/>
        <end position="132"/>
    </location>
</feature>
<dbReference type="PROSITE" id="PS51670">
    <property type="entry name" value="SHKT"/>
    <property type="match status" value="4"/>
</dbReference>
<name>B3TK73_HALDV</name>
<evidence type="ECO:0000313" key="3">
    <source>
        <dbReference type="EMBL" id="ABY87402.1"/>
    </source>
</evidence>
<feature type="domain" description="ShKT" evidence="2">
    <location>
        <begin position="48"/>
        <end position="85"/>
    </location>
</feature>
<keyword evidence="1" id="KW-1015">Disulfide bond</keyword>
<comment type="caution">
    <text evidence="1">Lacks conserved residue(s) required for the propagation of feature annotation.</text>
</comment>